<keyword evidence="12" id="KW-1185">Reference proteome</keyword>
<dbReference type="Gene3D" id="3.20.20.80">
    <property type="entry name" value="Glycosidases"/>
    <property type="match status" value="1"/>
</dbReference>
<evidence type="ECO:0000256" key="7">
    <source>
        <dbReference type="SAM" id="MobiDB-lite"/>
    </source>
</evidence>
<evidence type="ECO:0000256" key="4">
    <source>
        <dbReference type="ARBA" id="ARBA00022801"/>
    </source>
</evidence>
<comment type="catalytic activity">
    <reaction evidence="1">
        <text>Hydrolysis of terminal non-reducing N-acetyl-D-hexosamine residues in N-acetyl-beta-D-hexosaminides.</text>
        <dbReference type="EC" id="3.2.1.52"/>
    </reaction>
</comment>
<dbReference type="PANTHER" id="PTHR22600:SF57">
    <property type="entry name" value="BETA-N-ACETYLHEXOSAMINIDASE"/>
    <property type="match status" value="1"/>
</dbReference>
<gene>
    <name evidence="11" type="ORF">J421_3029</name>
</gene>
<name>W0RIF2_9BACT</name>
<reference evidence="11 12" key="1">
    <citation type="journal article" date="2014" name="Genome Announc.">
        <title>Genome Sequence and Methylome of Soil Bacterium Gemmatirosa kalamazoonensis KBS708T, a Member of the Rarely Cultivated Gemmatimonadetes Phylum.</title>
        <authorList>
            <person name="Debruyn J.M."/>
            <person name="Radosevich M."/>
            <person name="Wommack K.E."/>
            <person name="Polson S.W."/>
            <person name="Hauser L.J."/>
            <person name="Fawaz M.N."/>
            <person name="Korlach J."/>
            <person name="Tsai Y.C."/>
        </authorList>
    </citation>
    <scope>NUCLEOTIDE SEQUENCE [LARGE SCALE GENOMIC DNA]</scope>
    <source>
        <strain evidence="11 12">KBS708</strain>
    </source>
</reference>
<proteinExistence type="inferred from homology"/>
<evidence type="ECO:0000259" key="9">
    <source>
        <dbReference type="Pfam" id="PF00728"/>
    </source>
</evidence>
<dbReference type="InParanoid" id="W0RIF2"/>
<keyword evidence="5" id="KW-0326">Glycosidase</keyword>
<protein>
    <recommendedName>
        <fullName evidence="3">beta-N-acetylhexosaminidase</fullName>
        <ecNumber evidence="3">3.2.1.52</ecNumber>
    </recommendedName>
</protein>
<dbReference type="eggNOG" id="COG3525">
    <property type="taxonomic scope" value="Bacteria"/>
</dbReference>
<keyword evidence="8" id="KW-0732">Signal</keyword>
<accession>W0RIF2</accession>
<dbReference type="InterPro" id="IPR017853">
    <property type="entry name" value="GH"/>
</dbReference>
<evidence type="ECO:0000256" key="1">
    <source>
        <dbReference type="ARBA" id="ARBA00001231"/>
    </source>
</evidence>
<feature type="active site" description="Proton donor" evidence="6">
    <location>
        <position position="310"/>
    </location>
</feature>
<feature type="domain" description="Glycoside hydrolase family 20 catalytic" evidence="9">
    <location>
        <begin position="224"/>
        <end position="378"/>
    </location>
</feature>
<feature type="region of interest" description="Disordered" evidence="7">
    <location>
        <begin position="687"/>
        <end position="706"/>
    </location>
</feature>
<dbReference type="RefSeq" id="WP_025412036.1">
    <property type="nucleotide sequence ID" value="NZ_CP007128.1"/>
</dbReference>
<dbReference type="PANTHER" id="PTHR22600">
    <property type="entry name" value="BETA-HEXOSAMINIDASE"/>
    <property type="match status" value="1"/>
</dbReference>
<dbReference type="STRING" id="861299.J421_3029"/>
<feature type="domain" description="Beta-hexosaminidase bacterial type N-terminal" evidence="10">
    <location>
        <begin position="31"/>
        <end position="166"/>
    </location>
</feature>
<dbReference type="KEGG" id="gba:J421_3029"/>
<dbReference type="EMBL" id="CP007128">
    <property type="protein sequence ID" value="AHG90566.1"/>
    <property type="molecule type" value="Genomic_DNA"/>
</dbReference>
<evidence type="ECO:0000256" key="3">
    <source>
        <dbReference type="ARBA" id="ARBA00012663"/>
    </source>
</evidence>
<evidence type="ECO:0000256" key="5">
    <source>
        <dbReference type="ARBA" id="ARBA00023295"/>
    </source>
</evidence>
<organism evidence="11 12">
    <name type="scientific">Gemmatirosa kalamazoonensis</name>
    <dbReference type="NCBI Taxonomy" id="861299"/>
    <lineage>
        <taxon>Bacteria</taxon>
        <taxon>Pseudomonadati</taxon>
        <taxon>Gemmatimonadota</taxon>
        <taxon>Gemmatimonadia</taxon>
        <taxon>Gemmatimonadales</taxon>
        <taxon>Gemmatimonadaceae</taxon>
        <taxon>Gemmatirosa</taxon>
    </lineage>
</organism>
<dbReference type="GO" id="GO:0005975">
    <property type="term" value="P:carbohydrate metabolic process"/>
    <property type="evidence" value="ECO:0007669"/>
    <property type="project" value="InterPro"/>
</dbReference>
<dbReference type="InterPro" id="IPR025705">
    <property type="entry name" value="Beta_hexosaminidase_sua/sub"/>
</dbReference>
<feature type="chain" id="PRO_5004794246" description="beta-N-acetylhexosaminidase" evidence="8">
    <location>
        <begin position="25"/>
        <end position="706"/>
    </location>
</feature>
<dbReference type="PRINTS" id="PR00738">
    <property type="entry name" value="GLHYDRLASE20"/>
</dbReference>
<comment type="similarity">
    <text evidence="2">Belongs to the glycosyl hydrolase 20 family.</text>
</comment>
<dbReference type="InterPro" id="IPR029018">
    <property type="entry name" value="Hex-like_dom2"/>
</dbReference>
<evidence type="ECO:0000256" key="2">
    <source>
        <dbReference type="ARBA" id="ARBA00006285"/>
    </source>
</evidence>
<dbReference type="HOGENOM" id="CLU_393765_0_0_0"/>
<dbReference type="InterPro" id="IPR015883">
    <property type="entry name" value="Glyco_hydro_20_cat"/>
</dbReference>
<dbReference type="Pfam" id="PF02838">
    <property type="entry name" value="Glyco_hydro_20b"/>
    <property type="match status" value="1"/>
</dbReference>
<sequence length="706" mass="77111">MSIVRRALAPVAALALGGALPCRAAAQSPLPLVPAPREATAGAPFAAPGGVAVDAPADAGDRGTATDLSDVLRERGQLAAARGGAVARVRLLRRESAAGRAALARAGLAFDAAMTPEGYVLVADGGRVDVVGATSAGVLYGAQTVKQLVEGRGTATRVLGARVRDWPAMRWRGFHDDISRGPVPTLEFQKKQIRTFAAYKMNVYSPYFEHTLAYASDPLFAAPGGAVTRAQARELVEYARRYHVEIVPEQEAFGHLHHVLTWEKYTPIGETERGSVLAPEDPRTIPLVTRLFTELDSLFPGRFLHIGADETFDLGRGRTADEVRAQGYGAVYASFVARIASALKPLNRRLVVWGDIASDHPELVPMLPKDMIAVPWNYDLPLASYDKLLQPFRAAGLETWVAPGVSSWNRVYPNNDVALQNIRAFVREGQKAGATGVLNTSWDDFGEGLFNQQWLGVIFGAAASWQAGDSDPAPALAAYARDFHGDTTGHVAEAERRLIAAHALLRTAGLGDASDRLFWVDPLSPEGQLVAARLLPVARDLRLAAEDAIEHVIAARRAGATREPDALDAIELGARRVDAIGLKFQLADDVQRIYARVYAMNRDTARARDLRWYDLADVTGINGRLQDLRDLFSQTRDLYEAAWLRENRPYWLRNVLARYDEATQLWVRRIDRLNDVRSRWARDHTMPPGDSLGIPAPVTRVPPKAP</sequence>
<dbReference type="GO" id="GO:0016020">
    <property type="term" value="C:membrane"/>
    <property type="evidence" value="ECO:0007669"/>
    <property type="project" value="TreeGrafter"/>
</dbReference>
<dbReference type="SUPFAM" id="SSF55545">
    <property type="entry name" value="beta-N-acetylhexosaminidase-like domain"/>
    <property type="match status" value="1"/>
</dbReference>
<feature type="signal peptide" evidence="8">
    <location>
        <begin position="1"/>
        <end position="24"/>
    </location>
</feature>
<evidence type="ECO:0000259" key="10">
    <source>
        <dbReference type="Pfam" id="PF02838"/>
    </source>
</evidence>
<evidence type="ECO:0000256" key="8">
    <source>
        <dbReference type="SAM" id="SignalP"/>
    </source>
</evidence>
<evidence type="ECO:0000313" key="12">
    <source>
        <dbReference type="Proteomes" id="UP000019151"/>
    </source>
</evidence>
<dbReference type="Pfam" id="PF00728">
    <property type="entry name" value="Glyco_hydro_20"/>
    <property type="match status" value="1"/>
</dbReference>
<keyword evidence="4 11" id="KW-0378">Hydrolase</keyword>
<evidence type="ECO:0000256" key="6">
    <source>
        <dbReference type="PIRSR" id="PIRSR625705-1"/>
    </source>
</evidence>
<dbReference type="SUPFAM" id="SSF51445">
    <property type="entry name" value="(Trans)glycosidases"/>
    <property type="match status" value="1"/>
</dbReference>
<evidence type="ECO:0000313" key="11">
    <source>
        <dbReference type="EMBL" id="AHG90566.1"/>
    </source>
</evidence>
<dbReference type="GO" id="GO:0030203">
    <property type="term" value="P:glycosaminoglycan metabolic process"/>
    <property type="evidence" value="ECO:0007669"/>
    <property type="project" value="TreeGrafter"/>
</dbReference>
<dbReference type="AlphaFoldDB" id="W0RIF2"/>
<dbReference type="GO" id="GO:0004563">
    <property type="term" value="F:beta-N-acetylhexosaminidase activity"/>
    <property type="evidence" value="ECO:0007669"/>
    <property type="project" value="UniProtKB-EC"/>
</dbReference>
<dbReference type="InterPro" id="IPR015882">
    <property type="entry name" value="HEX_bac_N"/>
</dbReference>
<dbReference type="Proteomes" id="UP000019151">
    <property type="component" value="Chromosome"/>
</dbReference>
<dbReference type="EC" id="3.2.1.52" evidence="3"/>
<dbReference type="Gene3D" id="3.30.379.10">
    <property type="entry name" value="Chitobiase/beta-hexosaminidase domain 2-like"/>
    <property type="match status" value="1"/>
</dbReference>